<evidence type="ECO:0000256" key="1">
    <source>
        <dbReference type="ARBA" id="ARBA00004571"/>
    </source>
</evidence>
<evidence type="ECO:0000256" key="7">
    <source>
        <dbReference type="ARBA" id="ARBA00023004"/>
    </source>
</evidence>
<feature type="domain" description="TonB-dependent receptor-like beta-barrel" evidence="17">
    <location>
        <begin position="228"/>
        <end position="652"/>
    </location>
</feature>
<dbReference type="Gene3D" id="2.40.170.20">
    <property type="entry name" value="TonB-dependent receptor, beta-barrel domain"/>
    <property type="match status" value="1"/>
</dbReference>
<dbReference type="InterPro" id="IPR012910">
    <property type="entry name" value="Plug_dom"/>
</dbReference>
<dbReference type="SUPFAM" id="SSF56935">
    <property type="entry name" value="Porins"/>
    <property type="match status" value="1"/>
</dbReference>
<evidence type="ECO:0000256" key="15">
    <source>
        <dbReference type="SAM" id="MobiDB-lite"/>
    </source>
</evidence>
<feature type="domain" description="TonB-dependent receptor plug" evidence="18">
    <location>
        <begin position="58"/>
        <end position="162"/>
    </location>
</feature>
<evidence type="ECO:0000256" key="5">
    <source>
        <dbReference type="ARBA" id="ARBA00022496"/>
    </source>
</evidence>
<accession>A0A318JDF3</accession>
<keyword evidence="7" id="KW-0408">Iron</keyword>
<keyword evidence="16" id="KW-0732">Signal</keyword>
<evidence type="ECO:0000313" key="19">
    <source>
        <dbReference type="EMBL" id="PXX45104.1"/>
    </source>
</evidence>
<evidence type="ECO:0000256" key="8">
    <source>
        <dbReference type="ARBA" id="ARBA00023065"/>
    </source>
</evidence>
<keyword evidence="20" id="KW-1185">Reference proteome</keyword>
<evidence type="ECO:0000256" key="13">
    <source>
        <dbReference type="PROSITE-ProRule" id="PRU01360"/>
    </source>
</evidence>
<keyword evidence="3 13" id="KW-0813">Transport</keyword>
<dbReference type="OrthoDB" id="99480at2"/>
<dbReference type="PANTHER" id="PTHR32552:SF81">
    <property type="entry name" value="TONB-DEPENDENT OUTER MEMBRANE RECEPTOR"/>
    <property type="match status" value="1"/>
</dbReference>
<dbReference type="RefSeq" id="WP_110254986.1">
    <property type="nucleotide sequence ID" value="NZ_QJKB01000002.1"/>
</dbReference>
<dbReference type="EMBL" id="QJKB01000002">
    <property type="protein sequence ID" value="PXX45104.1"/>
    <property type="molecule type" value="Genomic_DNA"/>
</dbReference>
<dbReference type="InterPro" id="IPR000531">
    <property type="entry name" value="Beta-barrel_TonB"/>
</dbReference>
<keyword evidence="9 14" id="KW-0798">TonB box</keyword>
<evidence type="ECO:0000313" key="20">
    <source>
        <dbReference type="Proteomes" id="UP000247792"/>
    </source>
</evidence>
<sequence>MRSLLKSGFICIALAPLAGMQAHAGGVQGNTSDSLATVIIAGNTTAQIGLADSANQGMITAAQLENRPLGRTAELLEAVPGMIVTQHSGDGKANQYYLRGFNLDHGTDFSSSVLGMPVNMPSHAHGQGYSDLNFLIPELIHTIRYKKGTYYAEEGDFSAAGAAAFDYKRSLKQGLASVEFGQNRYRRALLANSINTGPGILLAGLDVSGQDGPWNTPENFKRINALLSYSWTSNKDDFRLAAMAMQASWRSTDQIPQRALNAGLLDRFGSIDPTDGGKTARYSLSMNWKRQLDGGNIKANAYLIRSHLDLHSNFTYALDDTENGDQFRQTEQRTVFGWDGERQWTHQLAGFDSETSVGMQFRADRLSPVGLYSTRAQQLMSTTREDQVKQSSAALYISNTTVWQPWLRTVAGLRADRYSFDVNSNLAANSGKLNAHIFSPKMSLIFSLNKDTEVYANWGQGFHSNDARGTTQTADPKTGLKTDADGNPVTRASPLVKATGKELGVRLNGLVNNLQTSLSLWQLDLASELLFTGDAGTTEASRPSRRTGIEIANYYTASQDLIIDADFAISRTRFRDHDVAGQYVPGSIERTASIGITMNHDKWSGGLRLRYFGGRPLIEDNSVRSAASTLVNAKLAYAINKNVKLTAEVLNLLNRQVSDVDYYYASRLPGEAAAVNDIHSHPAEPRALRVALTLNF</sequence>
<keyword evidence="10 13" id="KW-0472">Membrane</keyword>
<feature type="signal peptide" evidence="16">
    <location>
        <begin position="1"/>
        <end position="24"/>
    </location>
</feature>
<evidence type="ECO:0000256" key="6">
    <source>
        <dbReference type="ARBA" id="ARBA00022692"/>
    </source>
</evidence>
<dbReference type="PROSITE" id="PS52016">
    <property type="entry name" value="TONB_DEPENDENT_REC_3"/>
    <property type="match status" value="1"/>
</dbReference>
<protein>
    <submittedName>
        <fullName evidence="19">Outer membrane receptor protein involved in Fe transport</fullName>
    </submittedName>
</protein>
<evidence type="ECO:0000259" key="18">
    <source>
        <dbReference type="Pfam" id="PF07715"/>
    </source>
</evidence>
<evidence type="ECO:0000256" key="3">
    <source>
        <dbReference type="ARBA" id="ARBA00022448"/>
    </source>
</evidence>
<dbReference type="AlphaFoldDB" id="A0A318JDF3"/>
<comment type="similarity">
    <text evidence="2 13 14">Belongs to the TonB-dependent receptor family.</text>
</comment>
<feature type="region of interest" description="Disordered" evidence="15">
    <location>
        <begin position="465"/>
        <end position="491"/>
    </location>
</feature>
<evidence type="ECO:0000259" key="17">
    <source>
        <dbReference type="Pfam" id="PF00593"/>
    </source>
</evidence>
<evidence type="ECO:0000256" key="2">
    <source>
        <dbReference type="ARBA" id="ARBA00009810"/>
    </source>
</evidence>
<comment type="caution">
    <text evidence="19">The sequence shown here is derived from an EMBL/GenBank/DDBJ whole genome shotgun (WGS) entry which is preliminary data.</text>
</comment>
<dbReference type="Pfam" id="PF07715">
    <property type="entry name" value="Plug"/>
    <property type="match status" value="1"/>
</dbReference>
<comment type="subcellular location">
    <subcellularLocation>
        <location evidence="1 13">Cell outer membrane</location>
        <topology evidence="1 13">Multi-pass membrane protein</topology>
    </subcellularLocation>
</comment>
<dbReference type="GO" id="GO:0009279">
    <property type="term" value="C:cell outer membrane"/>
    <property type="evidence" value="ECO:0007669"/>
    <property type="project" value="UniProtKB-SubCell"/>
</dbReference>
<keyword evidence="8" id="KW-0406">Ion transport</keyword>
<reference evidence="19 20" key="1">
    <citation type="submission" date="2018-05" db="EMBL/GenBank/DDBJ databases">
        <title>Genomic Encyclopedia of Type Strains, Phase IV (KMG-IV): sequencing the most valuable type-strain genomes for metagenomic binning, comparative biology and taxonomic classification.</title>
        <authorList>
            <person name="Goeker M."/>
        </authorList>
    </citation>
    <scope>NUCLEOTIDE SEQUENCE [LARGE SCALE GENOMIC DNA]</scope>
    <source>
        <strain evidence="19 20">DSM 19792</strain>
    </source>
</reference>
<evidence type="ECO:0000256" key="9">
    <source>
        <dbReference type="ARBA" id="ARBA00023077"/>
    </source>
</evidence>
<keyword evidence="12 13" id="KW-0998">Cell outer membrane</keyword>
<evidence type="ECO:0000256" key="12">
    <source>
        <dbReference type="ARBA" id="ARBA00023237"/>
    </source>
</evidence>
<evidence type="ECO:0000256" key="11">
    <source>
        <dbReference type="ARBA" id="ARBA00023170"/>
    </source>
</evidence>
<evidence type="ECO:0000256" key="10">
    <source>
        <dbReference type="ARBA" id="ARBA00023136"/>
    </source>
</evidence>
<organism evidence="19 20">
    <name type="scientific">Undibacterium pigrum</name>
    <dbReference type="NCBI Taxonomy" id="401470"/>
    <lineage>
        <taxon>Bacteria</taxon>
        <taxon>Pseudomonadati</taxon>
        <taxon>Pseudomonadota</taxon>
        <taxon>Betaproteobacteria</taxon>
        <taxon>Burkholderiales</taxon>
        <taxon>Oxalobacteraceae</taxon>
        <taxon>Undibacterium</taxon>
    </lineage>
</organism>
<gene>
    <name evidence="19" type="ORF">DFR42_102317</name>
</gene>
<dbReference type="Gene3D" id="2.170.130.10">
    <property type="entry name" value="TonB-dependent receptor, plug domain"/>
    <property type="match status" value="1"/>
</dbReference>
<feature type="chain" id="PRO_5016384849" evidence="16">
    <location>
        <begin position="25"/>
        <end position="696"/>
    </location>
</feature>
<dbReference type="InterPro" id="IPR039426">
    <property type="entry name" value="TonB-dep_rcpt-like"/>
</dbReference>
<keyword evidence="5" id="KW-0410">Iron transport</keyword>
<dbReference type="InterPro" id="IPR036942">
    <property type="entry name" value="Beta-barrel_TonB_sf"/>
</dbReference>
<dbReference type="GO" id="GO:0006826">
    <property type="term" value="P:iron ion transport"/>
    <property type="evidence" value="ECO:0007669"/>
    <property type="project" value="UniProtKB-KW"/>
</dbReference>
<dbReference type="Pfam" id="PF00593">
    <property type="entry name" value="TonB_dep_Rec_b-barrel"/>
    <property type="match status" value="1"/>
</dbReference>
<evidence type="ECO:0000256" key="4">
    <source>
        <dbReference type="ARBA" id="ARBA00022452"/>
    </source>
</evidence>
<keyword evidence="11 19" id="KW-0675">Receptor</keyword>
<evidence type="ECO:0000256" key="14">
    <source>
        <dbReference type="RuleBase" id="RU003357"/>
    </source>
</evidence>
<proteinExistence type="inferred from homology"/>
<dbReference type="PANTHER" id="PTHR32552">
    <property type="entry name" value="FERRICHROME IRON RECEPTOR-RELATED"/>
    <property type="match status" value="1"/>
</dbReference>
<evidence type="ECO:0000256" key="16">
    <source>
        <dbReference type="SAM" id="SignalP"/>
    </source>
</evidence>
<dbReference type="InterPro" id="IPR037066">
    <property type="entry name" value="Plug_dom_sf"/>
</dbReference>
<keyword evidence="6 13" id="KW-0812">Transmembrane</keyword>
<keyword evidence="4 13" id="KW-1134">Transmembrane beta strand</keyword>
<name>A0A318JDF3_9BURK</name>
<dbReference type="Proteomes" id="UP000247792">
    <property type="component" value="Unassembled WGS sequence"/>
</dbReference>